<dbReference type="STRING" id="118060.ATZ35_02490"/>
<dbReference type="AlphaFoldDB" id="A0A0U2MUZ5"/>
<protein>
    <submittedName>
        <fullName evidence="1">Uncharacterized protein</fullName>
    </submittedName>
</protein>
<dbReference type="Gene3D" id="3.90.1200.10">
    <property type="match status" value="1"/>
</dbReference>
<organism evidence="1 2">
    <name type="scientific">Enterococcus rotai</name>
    <dbReference type="NCBI Taxonomy" id="118060"/>
    <lineage>
        <taxon>Bacteria</taxon>
        <taxon>Bacillati</taxon>
        <taxon>Bacillota</taxon>
        <taxon>Bacilli</taxon>
        <taxon>Lactobacillales</taxon>
        <taxon>Enterococcaceae</taxon>
        <taxon>Enterococcus</taxon>
    </lineage>
</organism>
<gene>
    <name evidence="1" type="ORF">ATZ35_02490</name>
</gene>
<name>A0A0U2MUZ5_9ENTE</name>
<dbReference type="KEGG" id="erx:ATZ35_02490"/>
<evidence type="ECO:0000313" key="1">
    <source>
        <dbReference type="EMBL" id="ALS36067.1"/>
    </source>
</evidence>
<dbReference type="SUPFAM" id="SSF56112">
    <property type="entry name" value="Protein kinase-like (PK-like)"/>
    <property type="match status" value="1"/>
</dbReference>
<reference evidence="2" key="1">
    <citation type="submission" date="2015-12" db="EMBL/GenBank/DDBJ databases">
        <authorList>
            <person name="Lauer A."/>
            <person name="Humrighouse B."/>
            <person name="Loparev V."/>
            <person name="Shewmaker P.L."/>
            <person name="Whitney A.M."/>
            <person name="McLaughlin R.W."/>
        </authorList>
    </citation>
    <scope>NUCLEOTIDE SEQUENCE [LARGE SCALE GENOMIC DNA]</scope>
    <source>
        <strain evidence="2">LMG 26678</strain>
    </source>
</reference>
<dbReference type="SUPFAM" id="SSF52540">
    <property type="entry name" value="P-loop containing nucleoside triphosphate hydrolases"/>
    <property type="match status" value="1"/>
</dbReference>
<sequence length="443" mass="53978">MNCLYIMGIPNVGKTKLLLELKNDPRFYIPLHTTNRPRRIDDTNFYKFRNKEYFLKNDMFISVGDTNNRYYGVCQKDINKEKKRQRILTINCSIKNLPDLLENTNKQFICLLLSRNIDDRIYSSKYSKSEQEYRYIETINEQKIVSEYVPNKVTKVYYIEDFSNFDEMYLHIIKDIEEYFFDCNTQVCKKIKYTLKKEYVLDYVDFLNMRDRQIKKFSMEGCCYKYQYIKGRRMSLDSRKDFLDVLTYIESMEAYKENRFISTKDRKTILLEIIEHIEFVKNKKTFFFNKEWQDFFNSNLSKSIELIDTFKNEKMYLSHGDLHYKNILIHDKKIYFIDYEEVAYTPLFYDRLVYIYRYINNIPGMLDEEKIYEILSVVSTNYKYTLRLLRLYCIKVIIQKKFLEVTKQTKIDTWKNDSWILWKNDFEKLNRFAISNCEVIGAE</sequence>
<accession>A0A0U2MUZ5</accession>
<keyword evidence="2" id="KW-1185">Reference proteome</keyword>
<dbReference type="RefSeq" id="WP_208929353.1">
    <property type="nucleotide sequence ID" value="NZ_CP013655.1"/>
</dbReference>
<dbReference type="EMBL" id="CP013655">
    <property type="protein sequence ID" value="ALS36067.1"/>
    <property type="molecule type" value="Genomic_DNA"/>
</dbReference>
<dbReference type="InterPro" id="IPR011009">
    <property type="entry name" value="Kinase-like_dom_sf"/>
</dbReference>
<dbReference type="Proteomes" id="UP000067523">
    <property type="component" value="Chromosome"/>
</dbReference>
<dbReference type="Gene3D" id="3.40.50.300">
    <property type="entry name" value="P-loop containing nucleotide triphosphate hydrolases"/>
    <property type="match status" value="1"/>
</dbReference>
<evidence type="ECO:0000313" key="2">
    <source>
        <dbReference type="Proteomes" id="UP000067523"/>
    </source>
</evidence>
<dbReference type="InterPro" id="IPR027417">
    <property type="entry name" value="P-loop_NTPase"/>
</dbReference>
<proteinExistence type="predicted"/>